<dbReference type="InterPro" id="IPR005372">
    <property type="entry name" value="UPF0182"/>
</dbReference>
<feature type="transmembrane region" description="Helical" evidence="6">
    <location>
        <begin position="290"/>
        <end position="309"/>
    </location>
</feature>
<organism evidence="7 8">
    <name type="scientific">Nocardioides vastitatis</name>
    <dbReference type="NCBI Taxonomy" id="2568655"/>
    <lineage>
        <taxon>Bacteria</taxon>
        <taxon>Bacillati</taxon>
        <taxon>Actinomycetota</taxon>
        <taxon>Actinomycetes</taxon>
        <taxon>Propionibacteriales</taxon>
        <taxon>Nocardioidaceae</taxon>
        <taxon>Nocardioides</taxon>
    </lineage>
</organism>
<evidence type="ECO:0000313" key="7">
    <source>
        <dbReference type="EMBL" id="MFC5728038.1"/>
    </source>
</evidence>
<proteinExistence type="predicted"/>
<feature type="transmembrane region" description="Helical" evidence="6">
    <location>
        <begin position="64"/>
        <end position="88"/>
    </location>
</feature>
<evidence type="ECO:0000256" key="5">
    <source>
        <dbReference type="SAM" id="MobiDB-lite"/>
    </source>
</evidence>
<name>A0ABW0ZCW2_9ACTN</name>
<reference evidence="8" key="1">
    <citation type="journal article" date="2019" name="Int. J. Syst. Evol. Microbiol.">
        <title>The Global Catalogue of Microorganisms (GCM) 10K type strain sequencing project: providing services to taxonomists for standard genome sequencing and annotation.</title>
        <authorList>
            <consortium name="The Broad Institute Genomics Platform"/>
            <consortium name="The Broad Institute Genome Sequencing Center for Infectious Disease"/>
            <person name="Wu L."/>
            <person name="Ma J."/>
        </authorList>
    </citation>
    <scope>NUCLEOTIDE SEQUENCE [LARGE SCALE GENOMIC DNA]</scope>
    <source>
        <strain evidence="8">YIM 94188</strain>
    </source>
</reference>
<accession>A0ABW0ZCW2</accession>
<sequence>MSELFDEEPERPGPESPGRRARALVITGVVLVVGFFLLTAFASIYTDRLWYKEVGYSQVFSTMLWTRIGLFLVFGTVMAATVAVNMHLAYRYRPLFRPVGGDGSVDRYRDAVTPIRGWLLGGVALVVGIFAGTSAVGQWRSYMLWRNGETFGERDAYFNRDLGFYIFELPWWHFVVDFVLAATIVALIATAVVHYLFGGIRLQATHDRLSGAAQVQLSVLLGVFVMAKAVDYFLDRFDLVTEDHRIFTGMNFTAENAVLAARNILVGVALICAVLFFLNVWRRTWQLPSVGLALLVLSAILLGMIWPAIVQNFQVKPSEADKENPYIQANIDATREAYGLSDIQSETAYQGIPSGSTSKAQGNTVLRQLTTTPVVDPLQVRETFQQRQRIRAYYSVPAVLDVDRYTIDGQEVPLVLGVRELDQSGIQASDQNWSNLHTEYTHGEGLIAAYANRIDIDDQANGRIVWAEGIRGEGTEGGTDLTDAEKFESRVYYGEQSPSYSIVGKASAGGRDLELGLPSTGEGTDDERVTTTYDGKGGVPVGSTFNQLMYAIKFGEPNFLLSGRVNGNSKVLYNRTPLERVERAAPWLTVDGDPYPAVVNGRIQWIIDGYTTTDRYPNSQRESFDAMIDDSLQQETGLQTIPTDEINYMRSAVKATVDAYDGTVTLYQWDEDDPILKTWMKVFPGAVKPKDDISDELMEHLRYPEDLFKVQRYQLARYHVADAGEFYSGNDRWEVPEDPNATREVFQPPYRLFSTGVEDTDDWSLTSVFKPRGAQNTLTSYLQVNSDAKSDSFGKLRLLEMADENTPGPGQVANEMQGNDAVAQKLQQYRVQGATPPRFGNLLTLPVEGGLIYIQPVYAARSATSAFPILQYVIVKYGDGVGIDRNLPRALADALDVDLDANGDSEEDPPAEEDPPVGEEPPAEEDPDLSIEERIAAALRDADAAFQAAEEAQTDGDTVEWARQLELAQAAVDRAVRLANQRASE</sequence>
<feature type="region of interest" description="Disordered" evidence="5">
    <location>
        <begin position="900"/>
        <end position="930"/>
    </location>
</feature>
<protein>
    <submittedName>
        <fullName evidence="7">UPF0182 family protein</fullName>
    </submittedName>
</protein>
<feature type="transmembrane region" description="Helical" evidence="6">
    <location>
        <begin position="259"/>
        <end position="278"/>
    </location>
</feature>
<dbReference type="RefSeq" id="WP_136431694.1">
    <property type="nucleotide sequence ID" value="NZ_JBHSNS010000001.1"/>
</dbReference>
<keyword evidence="8" id="KW-1185">Reference proteome</keyword>
<evidence type="ECO:0000256" key="1">
    <source>
        <dbReference type="ARBA" id="ARBA00022475"/>
    </source>
</evidence>
<evidence type="ECO:0000256" key="6">
    <source>
        <dbReference type="SAM" id="Phobius"/>
    </source>
</evidence>
<feature type="transmembrane region" description="Helical" evidence="6">
    <location>
        <begin position="117"/>
        <end position="137"/>
    </location>
</feature>
<evidence type="ECO:0000256" key="3">
    <source>
        <dbReference type="ARBA" id="ARBA00022989"/>
    </source>
</evidence>
<keyword evidence="2 6" id="KW-0812">Transmembrane</keyword>
<feature type="transmembrane region" description="Helical" evidence="6">
    <location>
        <begin position="21"/>
        <end position="44"/>
    </location>
</feature>
<evidence type="ECO:0000313" key="8">
    <source>
        <dbReference type="Proteomes" id="UP001596072"/>
    </source>
</evidence>
<evidence type="ECO:0000256" key="4">
    <source>
        <dbReference type="ARBA" id="ARBA00023136"/>
    </source>
</evidence>
<keyword evidence="1" id="KW-1003">Cell membrane</keyword>
<dbReference type="Pfam" id="PF03699">
    <property type="entry name" value="UPF0182"/>
    <property type="match status" value="1"/>
</dbReference>
<feature type="transmembrane region" description="Helical" evidence="6">
    <location>
        <begin position="209"/>
        <end position="230"/>
    </location>
</feature>
<comment type="caution">
    <text evidence="7">The sequence shown here is derived from an EMBL/GenBank/DDBJ whole genome shotgun (WGS) entry which is preliminary data.</text>
</comment>
<dbReference type="PANTHER" id="PTHR39344">
    <property type="entry name" value="UPF0182 PROTEIN SLL1060"/>
    <property type="match status" value="1"/>
</dbReference>
<dbReference type="Proteomes" id="UP001596072">
    <property type="component" value="Unassembled WGS sequence"/>
</dbReference>
<evidence type="ECO:0000256" key="2">
    <source>
        <dbReference type="ARBA" id="ARBA00022692"/>
    </source>
</evidence>
<feature type="transmembrane region" description="Helical" evidence="6">
    <location>
        <begin position="171"/>
        <end position="197"/>
    </location>
</feature>
<keyword evidence="3 6" id="KW-1133">Transmembrane helix</keyword>
<dbReference type="EMBL" id="JBHSNS010000001">
    <property type="protein sequence ID" value="MFC5728038.1"/>
    <property type="molecule type" value="Genomic_DNA"/>
</dbReference>
<dbReference type="PANTHER" id="PTHR39344:SF1">
    <property type="entry name" value="UPF0182 PROTEIN SLL1060"/>
    <property type="match status" value="1"/>
</dbReference>
<keyword evidence="4 6" id="KW-0472">Membrane</keyword>
<gene>
    <name evidence="7" type="ORF">ACFPQB_03855</name>
</gene>